<keyword evidence="3" id="KW-1185">Reference proteome</keyword>
<dbReference type="OrthoDB" id="3233083at2"/>
<dbReference type="Proteomes" id="UP000004816">
    <property type="component" value="Unassembled WGS sequence"/>
</dbReference>
<proteinExistence type="predicted"/>
<dbReference type="AlphaFoldDB" id="E5XNC2"/>
<evidence type="ECO:0000313" key="2">
    <source>
        <dbReference type="EMBL" id="EFV14131.2"/>
    </source>
</evidence>
<protein>
    <submittedName>
        <fullName evidence="2">Uncharacterized protein</fullName>
    </submittedName>
</protein>
<feature type="region of interest" description="Disordered" evidence="1">
    <location>
        <begin position="130"/>
        <end position="167"/>
    </location>
</feature>
<dbReference type="Pfam" id="PF25673">
    <property type="entry name" value="Terminase_7"/>
    <property type="match status" value="1"/>
</dbReference>
<dbReference type="InterPro" id="IPR057972">
    <property type="entry name" value="Terminase_7"/>
</dbReference>
<sequence length="167" mass="18732">MAGSPIKPPELRARRNKDPVPFRTVVAHPVAQPRLENVMGEVCPNDQAPWHPGTLRFWESLATFPVTRGLLEAQWLSLARAMVLDHMLMTGQGDPVKTQSALRIALARFGIDPQDMLKLRVQVVDTEEAERRKHPFGFGQRARERYGDLLGPDNPQDQLDASTGEAY</sequence>
<evidence type="ECO:0000313" key="3">
    <source>
        <dbReference type="Proteomes" id="UP000004816"/>
    </source>
</evidence>
<name>E5XNC2_SEGRC</name>
<evidence type="ECO:0000256" key="1">
    <source>
        <dbReference type="SAM" id="MobiDB-lite"/>
    </source>
</evidence>
<accession>E5XNC2</accession>
<dbReference type="EMBL" id="ACZI02000003">
    <property type="protein sequence ID" value="EFV14131.2"/>
    <property type="molecule type" value="Genomic_DNA"/>
</dbReference>
<dbReference type="HOGENOM" id="CLU_1593403_0_0_11"/>
<reference evidence="2 3" key="1">
    <citation type="journal article" date="2011" name="Stand. Genomic Sci.">
        <title>High quality draft genome sequence of Segniliparus rugosus CDC 945(T)= (ATCC BAA-974(T)).</title>
        <authorList>
            <person name="Earl A.M."/>
            <person name="Desjardins C.A."/>
            <person name="Fitzgerald M.G."/>
            <person name="Arachchi H.M."/>
            <person name="Zeng Q."/>
            <person name="Mehta T."/>
            <person name="Griggs A."/>
            <person name="Birren B.W."/>
            <person name="Toney N.C."/>
            <person name="Carr J."/>
            <person name="Posey J."/>
            <person name="Butler W.R."/>
        </authorList>
    </citation>
    <scope>NUCLEOTIDE SEQUENCE [LARGE SCALE GENOMIC DNA]</scope>
    <source>
        <strain evidence="3">ATCC BAA-974 / DSM 45345 / CCUG 50838 / CIP 108380 / JCM 13579 / CDC 945</strain>
    </source>
</reference>
<comment type="caution">
    <text evidence="2">The sequence shown here is derived from an EMBL/GenBank/DDBJ whole genome shotgun (WGS) entry which is preliminary data.</text>
</comment>
<gene>
    <name evidence="2" type="ORF">HMPREF9336_01048</name>
</gene>
<dbReference type="RefSeq" id="WP_021030807.1">
    <property type="nucleotide sequence ID" value="NZ_KI391954.1"/>
</dbReference>
<organism evidence="2 3">
    <name type="scientific">Segniliparus rugosus (strain ATCC BAA-974 / DSM 45345 / CCUG 50838 / CIP 108380 / JCM 13579 / CDC 945)</name>
    <dbReference type="NCBI Taxonomy" id="679197"/>
    <lineage>
        <taxon>Bacteria</taxon>
        <taxon>Bacillati</taxon>
        <taxon>Actinomycetota</taxon>
        <taxon>Actinomycetes</taxon>
        <taxon>Mycobacteriales</taxon>
        <taxon>Segniliparaceae</taxon>
        <taxon>Segniliparus</taxon>
    </lineage>
</organism>